<feature type="domain" description="Zinc finger C3HC4 RING-type" evidence="9">
    <location>
        <begin position="36"/>
        <end position="67"/>
    </location>
</feature>
<dbReference type="GO" id="GO:0005737">
    <property type="term" value="C:cytoplasm"/>
    <property type="evidence" value="ECO:0007669"/>
    <property type="project" value="UniProtKB-SubCell"/>
</dbReference>
<evidence type="ECO:0000256" key="5">
    <source>
        <dbReference type="ARBA" id="ARBA00022771"/>
    </source>
</evidence>
<dbReference type="Pfam" id="PF00097">
    <property type="entry name" value="zf-C3HC4"/>
    <property type="match status" value="1"/>
</dbReference>
<evidence type="ECO:0000259" key="9">
    <source>
        <dbReference type="Pfam" id="PF00097"/>
    </source>
</evidence>
<dbReference type="GO" id="GO:0008270">
    <property type="term" value="F:zinc ion binding"/>
    <property type="evidence" value="ECO:0007669"/>
    <property type="project" value="UniProtKB-KW"/>
</dbReference>
<accession>A0A8C6VY67</accession>
<organism evidence="11 12">
    <name type="scientific">Nothobranchius furzeri</name>
    <name type="common">Turquoise killifish</name>
    <dbReference type="NCBI Taxonomy" id="105023"/>
    <lineage>
        <taxon>Eukaryota</taxon>
        <taxon>Metazoa</taxon>
        <taxon>Chordata</taxon>
        <taxon>Craniata</taxon>
        <taxon>Vertebrata</taxon>
        <taxon>Euteleostomi</taxon>
        <taxon>Actinopterygii</taxon>
        <taxon>Neopterygii</taxon>
        <taxon>Teleostei</taxon>
        <taxon>Neoteleostei</taxon>
        <taxon>Acanthomorphata</taxon>
        <taxon>Ovalentaria</taxon>
        <taxon>Atherinomorphae</taxon>
        <taxon>Cyprinodontiformes</taxon>
        <taxon>Nothobranchiidae</taxon>
        <taxon>Nothobranchius</taxon>
    </lineage>
</organism>
<evidence type="ECO:0000256" key="1">
    <source>
        <dbReference type="ARBA" id="ARBA00000900"/>
    </source>
</evidence>
<dbReference type="InterPro" id="IPR039398">
    <property type="entry name" value="Deltex_fam"/>
</dbReference>
<proteinExistence type="inferred from homology"/>
<feature type="region of interest" description="Disordered" evidence="8">
    <location>
        <begin position="1"/>
        <end position="30"/>
    </location>
</feature>
<comment type="catalytic activity">
    <reaction evidence="1 7">
        <text>S-ubiquitinyl-[E2 ubiquitin-conjugating enzyme]-L-cysteine + [acceptor protein]-L-lysine = [E2 ubiquitin-conjugating enzyme]-L-cysteine + N(6)-ubiquitinyl-[acceptor protein]-L-lysine.</text>
        <dbReference type="EC" id="2.3.2.27"/>
    </reaction>
</comment>
<keyword evidence="3 7" id="KW-0808">Transferase</keyword>
<keyword evidence="6 7" id="KW-0862">Zinc</keyword>
<dbReference type="Pfam" id="PF18102">
    <property type="entry name" value="DTC"/>
    <property type="match status" value="1"/>
</dbReference>
<dbReference type="InterPro" id="IPR039399">
    <property type="entry name" value="Deltex_C_sf"/>
</dbReference>
<name>A0A8C6VY67_NOTFU</name>
<evidence type="ECO:0000313" key="11">
    <source>
        <dbReference type="Ensembl" id="ENSNFUP00015048578.1"/>
    </source>
</evidence>
<evidence type="ECO:0000313" key="12">
    <source>
        <dbReference type="Proteomes" id="UP000694548"/>
    </source>
</evidence>
<dbReference type="AlphaFoldDB" id="A0A8C6VY67"/>
<dbReference type="InterPro" id="IPR017907">
    <property type="entry name" value="Znf_RING_CS"/>
</dbReference>
<dbReference type="InterPro" id="IPR039396">
    <property type="entry name" value="Deltex_C"/>
</dbReference>
<reference evidence="11" key="3">
    <citation type="submission" date="2025-09" db="UniProtKB">
        <authorList>
            <consortium name="Ensembl"/>
        </authorList>
    </citation>
    <scope>IDENTIFICATION</scope>
</reference>
<dbReference type="Gene3D" id="3.30.390.130">
    <property type="match status" value="1"/>
</dbReference>
<keyword evidence="5 7" id="KW-0863">Zinc-finger</keyword>
<evidence type="ECO:0000256" key="7">
    <source>
        <dbReference type="RuleBase" id="RU367105"/>
    </source>
</evidence>
<reference evidence="11" key="1">
    <citation type="submission" date="2014-08" db="EMBL/GenBank/DDBJ databases">
        <authorList>
            <person name="Senf B."/>
            <person name="Petzold A."/>
            <person name="Downie B.R."/>
            <person name="Koch P."/>
            <person name="Platzer M."/>
        </authorList>
    </citation>
    <scope>NUCLEOTIDE SEQUENCE [LARGE SCALE GENOMIC DNA]</scope>
    <source>
        <strain evidence="11">GRZ</strain>
    </source>
</reference>
<keyword evidence="12" id="KW-1185">Reference proteome</keyword>
<keyword evidence="7" id="KW-0963">Cytoplasm</keyword>
<protein>
    <recommendedName>
        <fullName evidence="7">E3 ubiquitin-protein ligase</fullName>
        <ecNumber evidence="7">2.3.2.27</ecNumber>
    </recommendedName>
</protein>
<dbReference type="Proteomes" id="UP000694548">
    <property type="component" value="Chromosome sgr10"/>
</dbReference>
<evidence type="ECO:0000256" key="8">
    <source>
        <dbReference type="SAM" id="MobiDB-lite"/>
    </source>
</evidence>
<comment type="similarity">
    <text evidence="7">Belongs to the Deltex family.</text>
</comment>
<feature type="compositionally biased region" description="Polar residues" evidence="8">
    <location>
        <begin position="12"/>
        <end position="23"/>
    </location>
</feature>
<comment type="subcellular location">
    <subcellularLocation>
        <location evidence="7">Cytoplasm</location>
    </subcellularLocation>
</comment>
<evidence type="ECO:0000256" key="3">
    <source>
        <dbReference type="ARBA" id="ARBA00022679"/>
    </source>
</evidence>
<dbReference type="InterPro" id="IPR018957">
    <property type="entry name" value="Znf_C3HC4_RING-type"/>
</dbReference>
<dbReference type="SUPFAM" id="SSF57850">
    <property type="entry name" value="RING/U-box"/>
    <property type="match status" value="1"/>
</dbReference>
<dbReference type="PANTHER" id="PTHR12622">
    <property type="entry name" value="DELTEX-RELATED"/>
    <property type="match status" value="1"/>
</dbReference>
<dbReference type="GO" id="GO:0061630">
    <property type="term" value="F:ubiquitin protein ligase activity"/>
    <property type="evidence" value="ECO:0007669"/>
    <property type="project" value="UniProtKB-UniRule"/>
</dbReference>
<evidence type="ECO:0000259" key="10">
    <source>
        <dbReference type="Pfam" id="PF18102"/>
    </source>
</evidence>
<dbReference type="CDD" id="cd09633">
    <property type="entry name" value="Deltex_C"/>
    <property type="match status" value="1"/>
</dbReference>
<dbReference type="CDD" id="cd16449">
    <property type="entry name" value="RING-HC"/>
    <property type="match status" value="1"/>
</dbReference>
<evidence type="ECO:0000256" key="2">
    <source>
        <dbReference type="ARBA" id="ARBA00004906"/>
    </source>
</evidence>
<evidence type="ECO:0000256" key="6">
    <source>
        <dbReference type="ARBA" id="ARBA00022833"/>
    </source>
</evidence>
<dbReference type="UniPathway" id="UPA00143"/>
<evidence type="ECO:0000256" key="4">
    <source>
        <dbReference type="ARBA" id="ARBA00022723"/>
    </source>
</evidence>
<dbReference type="EC" id="2.3.2.27" evidence="7"/>
<reference evidence="11" key="2">
    <citation type="submission" date="2025-08" db="UniProtKB">
        <authorList>
            <consortium name="Ensembl"/>
        </authorList>
    </citation>
    <scope>IDENTIFICATION</scope>
</reference>
<sequence length="185" mass="20471">MPHPGHDLNIRPPSSKQTTQSSDAPKAGNSEDERYPICLDSFIRTKQLTCKHEFCKECLHKTINKMNPSVQFPDFGHILISYNIPSGIQSDKHPNPGQPYYGTARLAFLPNNTDGNEVLKLLKKAFDQKLIFTVGTSRTTGLDDMVMWNDSPHKTSLSGGAEGSGSPDPIYLIAVKEELKAKSIM</sequence>
<dbReference type="GeneTree" id="ENSGT00940000154578"/>
<dbReference type="PROSITE" id="PS00518">
    <property type="entry name" value="ZF_RING_1"/>
    <property type="match status" value="1"/>
</dbReference>
<feature type="domain" description="Deltex C-terminal" evidence="10">
    <location>
        <begin position="71"/>
        <end position="184"/>
    </location>
</feature>
<comment type="pathway">
    <text evidence="2 7">Protein modification; protein ubiquitination.</text>
</comment>
<keyword evidence="4 7" id="KW-0479">Metal-binding</keyword>
<dbReference type="GO" id="GO:0016567">
    <property type="term" value="P:protein ubiquitination"/>
    <property type="evidence" value="ECO:0007669"/>
    <property type="project" value="UniProtKB-UniRule"/>
</dbReference>
<dbReference type="Ensembl" id="ENSNFUT00015050687.1">
    <property type="protein sequence ID" value="ENSNFUP00015048578.1"/>
    <property type="gene ID" value="ENSNFUG00015022879.1"/>
</dbReference>
<dbReference type="GO" id="GO:0007219">
    <property type="term" value="P:Notch signaling pathway"/>
    <property type="evidence" value="ECO:0007669"/>
    <property type="project" value="InterPro"/>
</dbReference>